<dbReference type="AlphaFoldDB" id="A0A8S4FN82"/>
<evidence type="ECO:0000313" key="2">
    <source>
        <dbReference type="Proteomes" id="UP000653454"/>
    </source>
</evidence>
<accession>A0A8S4FN82</accession>
<dbReference type="Proteomes" id="UP000653454">
    <property type="component" value="Unassembled WGS sequence"/>
</dbReference>
<comment type="caution">
    <text evidence="1">The sequence shown here is derived from an EMBL/GenBank/DDBJ whole genome shotgun (WGS) entry which is preliminary data.</text>
</comment>
<evidence type="ECO:0000313" key="1">
    <source>
        <dbReference type="EMBL" id="CAG9128907.1"/>
    </source>
</evidence>
<keyword evidence="2" id="KW-1185">Reference proteome</keyword>
<dbReference type="EMBL" id="CAJHNJ030000036">
    <property type="protein sequence ID" value="CAG9128907.1"/>
    <property type="molecule type" value="Genomic_DNA"/>
</dbReference>
<name>A0A8S4FN82_PLUXY</name>
<protein>
    <submittedName>
        <fullName evidence="1">(diamondback moth) hypothetical protein</fullName>
    </submittedName>
</protein>
<organism evidence="1 2">
    <name type="scientific">Plutella xylostella</name>
    <name type="common">Diamondback moth</name>
    <name type="synonym">Plutella maculipennis</name>
    <dbReference type="NCBI Taxonomy" id="51655"/>
    <lineage>
        <taxon>Eukaryota</taxon>
        <taxon>Metazoa</taxon>
        <taxon>Ecdysozoa</taxon>
        <taxon>Arthropoda</taxon>
        <taxon>Hexapoda</taxon>
        <taxon>Insecta</taxon>
        <taxon>Pterygota</taxon>
        <taxon>Neoptera</taxon>
        <taxon>Endopterygota</taxon>
        <taxon>Lepidoptera</taxon>
        <taxon>Glossata</taxon>
        <taxon>Ditrysia</taxon>
        <taxon>Yponomeutoidea</taxon>
        <taxon>Plutellidae</taxon>
        <taxon>Plutella</taxon>
    </lineage>
</organism>
<gene>
    <name evidence="1" type="ORF">PLXY2_LOCUS9290</name>
</gene>
<reference evidence="1" key="1">
    <citation type="submission" date="2020-11" db="EMBL/GenBank/DDBJ databases">
        <authorList>
            <person name="Whiteford S."/>
        </authorList>
    </citation>
    <scope>NUCLEOTIDE SEQUENCE</scope>
</reference>
<proteinExistence type="predicted"/>
<sequence>MRFSHLLQPATTTSSVLLTDTQLPPACTLHVNEPASTACNDEPATTVCNDEPAVPTSSPSPCDRSEIALSSSPSTCLLREAPYETILVALAMQTQALPQFSDYKVVSDGAAEETGSFKDATKIDKTSKTLVELITTLIRAYQEYKTNGTLITLKIDLGHELQQLLEIVKEYFTKSNLVRNNQI</sequence>